<dbReference type="InterPro" id="IPR011763">
    <property type="entry name" value="COA_CT_C"/>
</dbReference>
<dbReference type="InterPro" id="IPR050856">
    <property type="entry name" value="Biotin_carboxylase_complex"/>
</dbReference>
<dbReference type="SUPFAM" id="SSF51230">
    <property type="entry name" value="Single hybrid motif"/>
    <property type="match status" value="1"/>
</dbReference>
<reference evidence="11 12" key="1">
    <citation type="submission" date="2020-03" db="EMBL/GenBank/DDBJ databases">
        <authorList>
            <person name="Wang L."/>
            <person name="He N."/>
            <person name="Li Y."/>
            <person name="Fang Y."/>
            <person name="Zhang F."/>
        </authorList>
    </citation>
    <scope>NUCLEOTIDE SEQUENCE [LARGE SCALE GENOMIC DNA]</scope>
    <source>
        <strain evidence="11 12">36D10-4-7</strain>
    </source>
</reference>
<dbReference type="InterPro" id="IPR029045">
    <property type="entry name" value="ClpP/crotonase-like_dom_sf"/>
</dbReference>
<keyword evidence="4 6" id="KW-0067">ATP-binding</keyword>
<protein>
    <submittedName>
        <fullName evidence="11">ATP-grasp domain-containing protein</fullName>
    </submittedName>
</protein>
<evidence type="ECO:0000259" key="7">
    <source>
        <dbReference type="PROSITE" id="PS50968"/>
    </source>
</evidence>
<dbReference type="Proteomes" id="UP000732399">
    <property type="component" value="Unassembled WGS sequence"/>
</dbReference>
<comment type="caution">
    <text evidence="11">The sequence shown here is derived from an EMBL/GenBank/DDBJ whole genome shotgun (WGS) entry which is preliminary data.</text>
</comment>
<dbReference type="RefSeq" id="WP_168134539.1">
    <property type="nucleotide sequence ID" value="NZ_JAAVJH010000005.1"/>
</dbReference>
<dbReference type="Gene3D" id="3.30.470.20">
    <property type="entry name" value="ATP-grasp fold, B domain"/>
    <property type="match status" value="1"/>
</dbReference>
<keyword evidence="3 6" id="KW-0547">Nucleotide-binding</keyword>
<dbReference type="InterPro" id="IPR016185">
    <property type="entry name" value="PreATP-grasp_dom_sf"/>
</dbReference>
<keyword evidence="12" id="KW-1185">Reference proteome</keyword>
<evidence type="ECO:0000256" key="2">
    <source>
        <dbReference type="ARBA" id="ARBA00022598"/>
    </source>
</evidence>
<evidence type="ECO:0000259" key="10">
    <source>
        <dbReference type="PROSITE" id="PS50989"/>
    </source>
</evidence>
<dbReference type="InterPro" id="IPR005481">
    <property type="entry name" value="BC-like_N"/>
</dbReference>
<evidence type="ECO:0000259" key="8">
    <source>
        <dbReference type="PROSITE" id="PS50975"/>
    </source>
</evidence>
<gene>
    <name evidence="11" type="ORF">HBH26_10490</name>
</gene>
<evidence type="ECO:0000256" key="3">
    <source>
        <dbReference type="ARBA" id="ARBA00022741"/>
    </source>
</evidence>
<dbReference type="PROSITE" id="PS50989">
    <property type="entry name" value="COA_CT_CTER"/>
    <property type="match status" value="1"/>
</dbReference>
<dbReference type="SUPFAM" id="SSF51246">
    <property type="entry name" value="Rudiment single hybrid motif"/>
    <property type="match status" value="1"/>
</dbReference>
<dbReference type="InterPro" id="IPR011053">
    <property type="entry name" value="Single_hybrid_motif"/>
</dbReference>
<dbReference type="CDD" id="cd06850">
    <property type="entry name" value="biotinyl_domain"/>
    <property type="match status" value="1"/>
</dbReference>
<name>A0ABX1CQA9_9SPHN</name>
<evidence type="ECO:0000256" key="6">
    <source>
        <dbReference type="PROSITE-ProRule" id="PRU00409"/>
    </source>
</evidence>
<dbReference type="SUPFAM" id="SSF56059">
    <property type="entry name" value="Glutathione synthetase ATP-binding domain-like"/>
    <property type="match status" value="1"/>
</dbReference>
<dbReference type="SMART" id="SM00878">
    <property type="entry name" value="Biotin_carb_C"/>
    <property type="match status" value="1"/>
</dbReference>
<accession>A0ABX1CQA9</accession>
<feature type="domain" description="Biotin carboxylation" evidence="9">
    <location>
        <begin position="1"/>
        <end position="432"/>
    </location>
</feature>
<dbReference type="InterPro" id="IPR005482">
    <property type="entry name" value="Biotin_COase_C"/>
</dbReference>
<evidence type="ECO:0000256" key="5">
    <source>
        <dbReference type="ARBA" id="ARBA00023267"/>
    </source>
</evidence>
<dbReference type="Gene3D" id="2.40.50.100">
    <property type="match status" value="1"/>
</dbReference>
<keyword evidence="5" id="KW-0092">Biotin</keyword>
<dbReference type="PANTHER" id="PTHR18866:SF126">
    <property type="entry name" value="BIOTIN CARBOXYLASE"/>
    <property type="match status" value="1"/>
</dbReference>
<dbReference type="Pfam" id="PF02786">
    <property type="entry name" value="CPSase_L_D2"/>
    <property type="match status" value="1"/>
</dbReference>
<dbReference type="SUPFAM" id="SSF52440">
    <property type="entry name" value="PreATP-grasp domain"/>
    <property type="match status" value="1"/>
</dbReference>
<sequence>MPGLLIANRGEIAIRIARTARAMGIATAAVYAGDDAAAPHVAAADAAHPLPGEGPAAYLSIEALIAAARAGGCDGVHPGYGFLSESPAFARACADAGLRFVGPDAAALALFGDKAAAKALAREAGVPVLAEGTAALAEGAVLVKATAGGGGRGIRIVDAAADLPAAVSAARAEAAAAFGAGEVIVERYVPRGRHIEVQLAGDAHGGVVALGTRDCSIQRRYQKFVEVAPAPGLSPVLEEAIVAAAIRLLAARPYVGLATAEFLVDLDRGDFAFLEVNPRLQVEHTVTEEVTGLDLVGLQLRLAAGGRVPAPPVTRGVAIELRVGTETPGAGGTVRPSTGTIRGWRAPGGPGIRVDAAVATGMAVNPRFDPLLLKIVARGADAEEALARAQTAVAECEVTGVATNLPVLAAVLARADVVGGTVTTGWFDAIAEEFATPAQAGEAEASGALAPLSGVVVAIDAAVGQRVARGAELATIEALKMRHAVVAPRAGVVRAVAATVGGVVAEGEPIVLLDPAEEDSGDEPSTLPPDPALIRADLAEVIAAHAHGRDEHRADAVARRHAGGRRTARENIADLFDDGSFVEYGALAVAAQRRRRDLADLIAQTPHDGLVGGVGTVNAERVGEEAGRCLGLAYDYTVLAGTQGLWNHRKTDRLLAVAEAQRLPVVFYTEGGGGRPGDVDALGVSGLDTPTFRSFAALSGKAPRIAVTTGFCFAGNAVLFGCADITIATEGSHIGMGGPAMIEGGGLGVHAPTAIGPLDVQWGNGVVDLRVADEAAATAAAKELLGFFQGRLRAGEAPDQRRLRHVVPEDRLRVFDIRAVVAGLVDADSFVELRGGFAPGMVTGLARVDGRAIGLLANDCRHLSGAIDSDGADKAARFLQLCDAFGVPVVSLIDTPGFMVGPDAERTAPVRHGSRMFLVAAQLSVPIFAVVIRKAYGLGAQAMAGGSLQTSAFTVAWPTGEFGGMGLEGAVRLGYRRELDAIVDPVAREARYRELVAASYDRGKAVGVARVLEIDAVIDPAETRTWLRRGLASATPRASGRFVDSW</sequence>
<dbReference type="Pfam" id="PF00364">
    <property type="entry name" value="Biotin_lipoyl"/>
    <property type="match status" value="1"/>
</dbReference>
<dbReference type="PROSITE" id="PS50979">
    <property type="entry name" value="BC"/>
    <property type="match status" value="1"/>
</dbReference>
<feature type="domain" description="CoA carboxyltransferase C-terminal" evidence="10">
    <location>
        <begin position="794"/>
        <end position="1041"/>
    </location>
</feature>
<dbReference type="SUPFAM" id="SSF52096">
    <property type="entry name" value="ClpP/crotonase"/>
    <property type="match status" value="2"/>
</dbReference>
<comment type="cofactor">
    <cofactor evidence="1">
        <name>biotin</name>
        <dbReference type="ChEBI" id="CHEBI:57586"/>
    </cofactor>
</comment>
<dbReference type="Pfam" id="PF02785">
    <property type="entry name" value="Biotin_carb_C"/>
    <property type="match status" value="1"/>
</dbReference>
<evidence type="ECO:0000313" key="12">
    <source>
        <dbReference type="Proteomes" id="UP000732399"/>
    </source>
</evidence>
<feature type="domain" description="ATP-grasp" evidence="8">
    <location>
        <begin position="114"/>
        <end position="304"/>
    </location>
</feature>
<keyword evidence="2" id="KW-0436">Ligase</keyword>
<dbReference type="PROSITE" id="PS00867">
    <property type="entry name" value="CPSASE_2"/>
    <property type="match status" value="1"/>
</dbReference>
<dbReference type="Pfam" id="PF01039">
    <property type="entry name" value="Carboxyl_trans"/>
    <property type="match status" value="1"/>
</dbReference>
<dbReference type="InterPro" id="IPR005479">
    <property type="entry name" value="CPAse_ATP-bd"/>
</dbReference>
<organism evidence="11 12">
    <name type="scientific">Sphingomonas corticis</name>
    <dbReference type="NCBI Taxonomy" id="2722791"/>
    <lineage>
        <taxon>Bacteria</taxon>
        <taxon>Pseudomonadati</taxon>
        <taxon>Pseudomonadota</taxon>
        <taxon>Alphaproteobacteria</taxon>
        <taxon>Sphingomonadales</taxon>
        <taxon>Sphingomonadaceae</taxon>
        <taxon>Sphingomonas</taxon>
    </lineage>
</organism>
<dbReference type="InterPro" id="IPR011764">
    <property type="entry name" value="Biotin_carboxylation_dom"/>
</dbReference>
<evidence type="ECO:0000313" key="11">
    <source>
        <dbReference type="EMBL" id="NJR79016.1"/>
    </source>
</evidence>
<feature type="domain" description="Lipoyl-binding" evidence="7">
    <location>
        <begin position="437"/>
        <end position="514"/>
    </location>
</feature>
<dbReference type="Pfam" id="PF00289">
    <property type="entry name" value="Biotin_carb_N"/>
    <property type="match status" value="1"/>
</dbReference>
<dbReference type="Gene3D" id="3.90.226.10">
    <property type="entry name" value="2-enoyl-CoA Hydratase, Chain A, domain 1"/>
    <property type="match status" value="2"/>
</dbReference>
<dbReference type="PANTHER" id="PTHR18866">
    <property type="entry name" value="CARBOXYLASE:PYRUVATE/ACETYL-COA/PROPIONYL-COA CARBOXYLASE"/>
    <property type="match status" value="1"/>
</dbReference>
<proteinExistence type="predicted"/>
<evidence type="ECO:0000256" key="4">
    <source>
        <dbReference type="ARBA" id="ARBA00022840"/>
    </source>
</evidence>
<evidence type="ECO:0000259" key="9">
    <source>
        <dbReference type="PROSITE" id="PS50979"/>
    </source>
</evidence>
<dbReference type="PROSITE" id="PS50968">
    <property type="entry name" value="BIOTINYL_LIPOYL"/>
    <property type="match status" value="1"/>
</dbReference>
<dbReference type="InterPro" id="IPR000089">
    <property type="entry name" value="Biotin_lipoyl"/>
</dbReference>
<evidence type="ECO:0000256" key="1">
    <source>
        <dbReference type="ARBA" id="ARBA00001953"/>
    </source>
</evidence>
<dbReference type="EMBL" id="JAAVJH010000005">
    <property type="protein sequence ID" value="NJR79016.1"/>
    <property type="molecule type" value="Genomic_DNA"/>
</dbReference>
<dbReference type="PROSITE" id="PS50975">
    <property type="entry name" value="ATP_GRASP"/>
    <property type="match status" value="1"/>
</dbReference>
<dbReference type="InterPro" id="IPR034733">
    <property type="entry name" value="AcCoA_carboxyl_beta"/>
</dbReference>
<dbReference type="InterPro" id="IPR011761">
    <property type="entry name" value="ATP-grasp"/>
</dbReference>
<dbReference type="InterPro" id="IPR011054">
    <property type="entry name" value="Rudment_hybrid_motif"/>
</dbReference>